<sequence length="219" mass="24170">MPQTMSQREQYDLEWNGWKAAAGAFEGVRRYGQISRRVAALAPERMLDVGCGDGRLAREIKQIWPGVVVHGCDLSVAALTRAEGVDRRYAVDLNVDRLPEPDGSLDLVVASEVIEHVIEPGRAIAEFHRVLRPGGHVLITVPNVAFWRFRLEALRGGVPSVTADARHFHSFNAALLNALVAGEGFEIVTVTGLRQRYESLAAMGFTWLCDTLLLIGRRS</sequence>
<protein>
    <submittedName>
        <fullName evidence="1">Putative Glycosyl transferase</fullName>
    </submittedName>
</protein>
<reference evidence="2" key="1">
    <citation type="submission" date="2018-04" db="EMBL/GenBank/DDBJ databases">
        <authorList>
            <person name="Lucker S."/>
            <person name="Sakoula D."/>
        </authorList>
    </citation>
    <scope>NUCLEOTIDE SEQUENCE [LARGE SCALE GENOMIC DNA]</scope>
</reference>
<dbReference type="Pfam" id="PF13489">
    <property type="entry name" value="Methyltransf_23"/>
    <property type="match status" value="1"/>
</dbReference>
<gene>
    <name evidence="1" type="ORF">NITLEN_70099</name>
</gene>
<dbReference type="OrthoDB" id="9810247at2"/>
<dbReference type="RefSeq" id="WP_121990665.1">
    <property type="nucleotide sequence ID" value="NZ_OUNR01000020.1"/>
</dbReference>
<dbReference type="Proteomes" id="UP000248168">
    <property type="component" value="Unassembled WGS sequence"/>
</dbReference>
<name>A0A330LC42_9BACT</name>
<dbReference type="PANTHER" id="PTHR43591:SF24">
    <property type="entry name" value="2-METHOXY-6-POLYPRENYL-1,4-BENZOQUINOL METHYLASE, MITOCHONDRIAL"/>
    <property type="match status" value="1"/>
</dbReference>
<keyword evidence="2" id="KW-1185">Reference proteome</keyword>
<organism evidence="1 2">
    <name type="scientific">Nitrospira lenta</name>
    <dbReference type="NCBI Taxonomy" id="1436998"/>
    <lineage>
        <taxon>Bacteria</taxon>
        <taxon>Pseudomonadati</taxon>
        <taxon>Nitrospirota</taxon>
        <taxon>Nitrospiria</taxon>
        <taxon>Nitrospirales</taxon>
        <taxon>Nitrospiraceae</taxon>
        <taxon>Nitrospira</taxon>
    </lineage>
</organism>
<dbReference type="Gene3D" id="3.40.50.150">
    <property type="entry name" value="Vaccinia Virus protein VP39"/>
    <property type="match status" value="1"/>
</dbReference>
<accession>A0A330LC42</accession>
<dbReference type="CDD" id="cd02440">
    <property type="entry name" value="AdoMet_MTases"/>
    <property type="match status" value="1"/>
</dbReference>
<dbReference type="SUPFAM" id="SSF53335">
    <property type="entry name" value="S-adenosyl-L-methionine-dependent methyltransferases"/>
    <property type="match status" value="1"/>
</dbReference>
<evidence type="ECO:0000313" key="2">
    <source>
        <dbReference type="Proteomes" id="UP000248168"/>
    </source>
</evidence>
<dbReference type="InterPro" id="IPR029063">
    <property type="entry name" value="SAM-dependent_MTases_sf"/>
</dbReference>
<proteinExistence type="predicted"/>
<keyword evidence="1" id="KW-0808">Transferase</keyword>
<dbReference type="GO" id="GO:0008168">
    <property type="term" value="F:methyltransferase activity"/>
    <property type="evidence" value="ECO:0007669"/>
    <property type="project" value="TreeGrafter"/>
</dbReference>
<dbReference type="PANTHER" id="PTHR43591">
    <property type="entry name" value="METHYLTRANSFERASE"/>
    <property type="match status" value="1"/>
</dbReference>
<dbReference type="InParanoid" id="A0A330LC42"/>
<dbReference type="AlphaFoldDB" id="A0A330LC42"/>
<dbReference type="EMBL" id="OUNR01000020">
    <property type="protein sequence ID" value="SPP66509.1"/>
    <property type="molecule type" value="Genomic_DNA"/>
</dbReference>
<evidence type="ECO:0000313" key="1">
    <source>
        <dbReference type="EMBL" id="SPP66509.1"/>
    </source>
</evidence>